<gene>
    <name evidence="1" type="ORF">U14_05452</name>
</gene>
<keyword evidence="2" id="KW-1185">Reference proteome</keyword>
<dbReference type="AlphaFoldDB" id="A0A081BRZ2"/>
<name>A0A081BRZ2_9BACT</name>
<evidence type="ECO:0000313" key="1">
    <source>
        <dbReference type="EMBL" id="GAK54173.1"/>
    </source>
</evidence>
<proteinExistence type="predicted"/>
<reference evidence="1" key="1">
    <citation type="journal article" date="2015" name="PeerJ">
        <title>First genomic representation of candidate bacterial phylum KSB3 points to enhanced environmental sensing as a trigger of wastewater bulking.</title>
        <authorList>
            <person name="Sekiguchi Y."/>
            <person name="Ohashi A."/>
            <person name="Parks D.H."/>
            <person name="Yamauchi T."/>
            <person name="Tyson G.W."/>
            <person name="Hugenholtz P."/>
        </authorList>
    </citation>
    <scope>NUCLEOTIDE SEQUENCE [LARGE SCALE GENOMIC DNA]</scope>
</reference>
<dbReference type="HOGENOM" id="CLU_932733_0_0_0"/>
<protein>
    <submittedName>
        <fullName evidence="1">Uncharacterized protein</fullName>
    </submittedName>
</protein>
<dbReference type="EMBL" id="DF820460">
    <property type="protein sequence ID" value="GAK54173.1"/>
    <property type="molecule type" value="Genomic_DNA"/>
</dbReference>
<evidence type="ECO:0000313" key="2">
    <source>
        <dbReference type="Proteomes" id="UP000030700"/>
    </source>
</evidence>
<sequence>MKSFSKKVGIFRNIFITKRIDFLRVQRNFTCEYRGIPRVKHSLRLLRALSLDKSLRFWRRCSISHHQLSRMKALMNHSLSEYLSLLLSLTCQQGAVAPPVIAVYGLSPYLDRLSADFCIAAQQAEATLVVSFDVNNVSCQTPEDGVFALIQQLFDALIKHAAAPEERSQLLTAFYNVWNLSNTLKGLDKEERFAAFVRFTEYIAYPFLAALFRTSPYRLICVIRAMEKAENWATIMHHFVFDMLLDALHDIDMRVIMFSASGRPPDVWYGSNEEEAASQVRFVRVDGERHAESLCGEI</sequence>
<organism evidence="1">
    <name type="scientific">Candidatus Moduliflexus flocculans</name>
    <dbReference type="NCBI Taxonomy" id="1499966"/>
    <lineage>
        <taxon>Bacteria</taxon>
        <taxon>Candidatus Moduliflexota</taxon>
        <taxon>Candidatus Moduliflexia</taxon>
        <taxon>Candidatus Moduliflexales</taxon>
        <taxon>Candidatus Moduliflexaceae</taxon>
    </lineage>
</organism>
<accession>A0A081BRZ2</accession>
<dbReference type="STRING" id="1499966.U14_05452"/>
<dbReference type="Proteomes" id="UP000030700">
    <property type="component" value="Unassembled WGS sequence"/>
</dbReference>